<dbReference type="PANTHER" id="PTHR12810">
    <property type="entry name" value="MITOCHONDRIAL 28S RIBOSOMAL PROTEIN S29"/>
    <property type="match status" value="1"/>
</dbReference>
<evidence type="ECO:0000256" key="10">
    <source>
        <dbReference type="ARBA" id="ARBA00035140"/>
    </source>
</evidence>
<dbReference type="AlphaFoldDB" id="A0AAN6RC26"/>
<evidence type="ECO:0000256" key="3">
    <source>
        <dbReference type="ARBA" id="ARBA00022630"/>
    </source>
</evidence>
<evidence type="ECO:0000256" key="4">
    <source>
        <dbReference type="ARBA" id="ARBA00022643"/>
    </source>
</evidence>
<evidence type="ECO:0000256" key="7">
    <source>
        <dbReference type="ARBA" id="ARBA00023002"/>
    </source>
</evidence>
<evidence type="ECO:0000256" key="2">
    <source>
        <dbReference type="ARBA" id="ARBA00009863"/>
    </source>
</evidence>
<comment type="similarity">
    <text evidence="2">Belongs to the mitochondrion-specific ribosomal protein mS29 family.</text>
</comment>
<dbReference type="GO" id="GO:0003735">
    <property type="term" value="F:structural constituent of ribosome"/>
    <property type="evidence" value="ECO:0007669"/>
    <property type="project" value="TreeGrafter"/>
</dbReference>
<dbReference type="SUPFAM" id="SSF51412">
    <property type="entry name" value="Inosine monophosphate dehydrogenase (IMPDH)"/>
    <property type="match status" value="1"/>
</dbReference>
<dbReference type="Pfam" id="PF03060">
    <property type="entry name" value="NMO"/>
    <property type="match status" value="1"/>
</dbReference>
<keyword evidence="9" id="KW-0687">Ribonucleoprotein</keyword>
<evidence type="ECO:0000256" key="1">
    <source>
        <dbReference type="ARBA" id="ARBA00004173"/>
    </source>
</evidence>
<evidence type="ECO:0000256" key="5">
    <source>
        <dbReference type="ARBA" id="ARBA00022946"/>
    </source>
</evidence>
<reference evidence="12 13" key="1">
    <citation type="submission" date="2021-02" db="EMBL/GenBank/DDBJ databases">
        <title>Genome assembly of Pseudopithomyces chartarum.</title>
        <authorList>
            <person name="Jauregui R."/>
            <person name="Singh J."/>
            <person name="Voisey C."/>
        </authorList>
    </citation>
    <scope>NUCLEOTIDE SEQUENCE [LARGE SCALE GENOMIC DNA]</scope>
    <source>
        <strain evidence="12 13">AGR01</strain>
    </source>
</reference>
<comment type="subcellular location">
    <subcellularLocation>
        <location evidence="1">Mitochondrion</location>
    </subcellularLocation>
</comment>
<keyword evidence="6" id="KW-0689">Ribosomal protein</keyword>
<proteinExistence type="inferred from homology"/>
<dbReference type="InterPro" id="IPR019368">
    <property type="entry name" value="Ribosomal_mS29"/>
</dbReference>
<accession>A0AAN6RC26</accession>
<feature type="region of interest" description="Disordered" evidence="11">
    <location>
        <begin position="50"/>
        <end position="88"/>
    </location>
</feature>
<keyword evidence="3" id="KW-0285">Flavoprotein</keyword>
<comment type="caution">
    <text evidence="12">The sequence shown here is derived from an EMBL/GenBank/DDBJ whole genome shotgun (WGS) entry which is preliminary data.</text>
</comment>
<dbReference type="CDD" id="cd04730">
    <property type="entry name" value="NPD_like"/>
    <property type="match status" value="1"/>
</dbReference>
<protein>
    <recommendedName>
        <fullName evidence="10">Small ribosomal subunit protein mS29</fullName>
    </recommendedName>
</protein>
<feature type="compositionally biased region" description="Basic residues" evidence="11">
    <location>
        <begin position="59"/>
        <end position="70"/>
    </location>
</feature>
<keyword evidence="5" id="KW-0809">Transit peptide</keyword>
<evidence type="ECO:0000256" key="11">
    <source>
        <dbReference type="SAM" id="MobiDB-lite"/>
    </source>
</evidence>
<dbReference type="Proteomes" id="UP001280581">
    <property type="component" value="Unassembled WGS sequence"/>
</dbReference>
<dbReference type="GO" id="GO:0018580">
    <property type="term" value="F:nitronate monooxygenase activity"/>
    <property type="evidence" value="ECO:0007669"/>
    <property type="project" value="InterPro"/>
</dbReference>
<evidence type="ECO:0000313" key="13">
    <source>
        <dbReference type="Proteomes" id="UP001280581"/>
    </source>
</evidence>
<evidence type="ECO:0000256" key="6">
    <source>
        <dbReference type="ARBA" id="ARBA00022980"/>
    </source>
</evidence>
<keyword evidence="13" id="KW-1185">Reference proteome</keyword>
<dbReference type="EMBL" id="WVTA01000021">
    <property type="protein sequence ID" value="KAK3197113.1"/>
    <property type="molecule type" value="Genomic_DNA"/>
</dbReference>
<name>A0AAN6RC26_9PLEO</name>
<organism evidence="12 13">
    <name type="scientific">Pseudopithomyces chartarum</name>
    <dbReference type="NCBI Taxonomy" id="1892770"/>
    <lineage>
        <taxon>Eukaryota</taxon>
        <taxon>Fungi</taxon>
        <taxon>Dikarya</taxon>
        <taxon>Ascomycota</taxon>
        <taxon>Pezizomycotina</taxon>
        <taxon>Dothideomycetes</taxon>
        <taxon>Pleosporomycetidae</taxon>
        <taxon>Pleosporales</taxon>
        <taxon>Massarineae</taxon>
        <taxon>Didymosphaeriaceae</taxon>
        <taxon>Pseudopithomyces</taxon>
    </lineage>
</organism>
<keyword evidence="4" id="KW-0288">FMN</keyword>
<evidence type="ECO:0000256" key="8">
    <source>
        <dbReference type="ARBA" id="ARBA00023128"/>
    </source>
</evidence>
<sequence length="801" mass="86194">MSRSICVRGLSQLSLDAAARSSMASRGLAHPQMAHFSTSAVRLANPNMKKKTLSAAPKRGTRTLNVKKGKSAAQSSGKPPGVGERKAARKRIVLTNDNALEVPTLKDLTKADALSEANHGKVLGIPEATVDALRALEAFKTTQGWSLFRRPATLMRSETIQLAKLLKEAETKKKTVRRVLSGERLSGKSTLLLQGLTMALLRDWVVINLPEAQDIVHAHTEYAPVPDSQPTQYFQETYTAKLLAQILKANNTEANPFFTKTKVTGQHTLPVPLPANASLAQLVGLGIADPEVSWPVFVALWKELTQPGRPPIMLAVDGTSHMMKDSAYLNADVKPIHSFDLTLVQHFVEHLSGAKSLPNGGLILAATSQSNAPTAPALEFSVQVAEARQVDPNNIPRWNPYKNIDLRVMEALKDLHSPTAKESTDAVKPMDVIKVGGLTKDEARSVMEYYAESGMLRARVDDGFVTEKWSLAGMGNIGGIGFIGSGTDTSTLSQDLKSASKLIKDSGFKTESGCLPIGIGFINWGADRETAMPLIAQFRPAAVWFFAPTDLESLHVWASQVRQTSPDTKIWIQVGSVQEAIEVVNSVKPDVLVVQGTDAGGHGLVRGAGLISLVPEIHDAIRKLYHKKPLVSSPLPMPGFVAAGGIVEGRGAAAAFALGASGIVLGTRLLASPEAKISKGYQNEILRATDGGQTTVRTKVYDNLRGTTGWAHTHNGRGIINKSYTDAIEGMSEEENKTLYDTETKKGDEGWGVNARMTTYAGTGVGLIQKIKPVREIVNEVRADAKVVMQYLNTATATAKL</sequence>
<evidence type="ECO:0000256" key="9">
    <source>
        <dbReference type="ARBA" id="ARBA00023274"/>
    </source>
</evidence>
<gene>
    <name evidence="12" type="ORF">GRF29_1536g657879</name>
</gene>
<dbReference type="PANTHER" id="PTHR12810:SF0">
    <property type="entry name" value="SMALL RIBOSOMAL SUBUNIT PROTEIN MS29"/>
    <property type="match status" value="1"/>
</dbReference>
<dbReference type="Gene3D" id="3.20.20.70">
    <property type="entry name" value="Aldolase class I"/>
    <property type="match status" value="1"/>
</dbReference>
<dbReference type="Pfam" id="PF10236">
    <property type="entry name" value="DAP3"/>
    <property type="match status" value="1"/>
</dbReference>
<dbReference type="InterPro" id="IPR013785">
    <property type="entry name" value="Aldolase_TIM"/>
</dbReference>
<evidence type="ECO:0000313" key="12">
    <source>
        <dbReference type="EMBL" id="KAK3197113.1"/>
    </source>
</evidence>
<keyword evidence="8" id="KW-0496">Mitochondrion</keyword>
<dbReference type="InterPro" id="IPR004136">
    <property type="entry name" value="NMO"/>
</dbReference>
<keyword evidence="7" id="KW-0560">Oxidoreductase</keyword>
<dbReference type="GO" id="GO:0005763">
    <property type="term" value="C:mitochondrial small ribosomal subunit"/>
    <property type="evidence" value="ECO:0007669"/>
    <property type="project" value="TreeGrafter"/>
</dbReference>